<dbReference type="Proteomes" id="UP000295122">
    <property type="component" value="Unassembled WGS sequence"/>
</dbReference>
<dbReference type="InterPro" id="IPR008807">
    <property type="entry name" value="ROS_MUCR"/>
</dbReference>
<organism evidence="3 4">
    <name type="scientific">Enterovirga rhinocerotis</name>
    <dbReference type="NCBI Taxonomy" id="1339210"/>
    <lineage>
        <taxon>Bacteria</taxon>
        <taxon>Pseudomonadati</taxon>
        <taxon>Pseudomonadota</taxon>
        <taxon>Alphaproteobacteria</taxon>
        <taxon>Hyphomicrobiales</taxon>
        <taxon>Methylobacteriaceae</taxon>
        <taxon>Enterovirga</taxon>
    </lineage>
</organism>
<dbReference type="EMBL" id="SNZR01000013">
    <property type="protein sequence ID" value="TDR90100.1"/>
    <property type="molecule type" value="Genomic_DNA"/>
</dbReference>
<dbReference type="GO" id="GO:0003677">
    <property type="term" value="F:DNA binding"/>
    <property type="evidence" value="ECO:0007669"/>
    <property type="project" value="InterPro"/>
</dbReference>
<comment type="similarity">
    <text evidence="1">Belongs to the ros/MucR family.</text>
</comment>
<gene>
    <name evidence="3" type="ORF">EV668_2941</name>
</gene>
<dbReference type="Gene3D" id="1.10.10.1550">
    <property type="entry name" value="ROS/MUCR transcriptional regulator protein"/>
    <property type="match status" value="1"/>
</dbReference>
<dbReference type="GO" id="GO:0006355">
    <property type="term" value="P:regulation of DNA-templated transcription"/>
    <property type="evidence" value="ECO:0007669"/>
    <property type="project" value="InterPro"/>
</dbReference>
<accession>A0A4R7BW61</accession>
<evidence type="ECO:0000313" key="3">
    <source>
        <dbReference type="EMBL" id="TDR90100.1"/>
    </source>
</evidence>
<dbReference type="GO" id="GO:0008270">
    <property type="term" value="F:zinc ion binding"/>
    <property type="evidence" value="ECO:0007669"/>
    <property type="project" value="InterPro"/>
</dbReference>
<dbReference type="AlphaFoldDB" id="A0A4R7BW61"/>
<dbReference type="RefSeq" id="WP_133771230.1">
    <property type="nucleotide sequence ID" value="NZ_SNZR01000013.1"/>
</dbReference>
<keyword evidence="4" id="KW-1185">Reference proteome</keyword>
<reference evidence="3 4" key="1">
    <citation type="submission" date="2019-03" db="EMBL/GenBank/DDBJ databases">
        <title>Genomic Encyclopedia of Type Strains, Phase IV (KMG-IV): sequencing the most valuable type-strain genomes for metagenomic binning, comparative biology and taxonomic classification.</title>
        <authorList>
            <person name="Goeker M."/>
        </authorList>
    </citation>
    <scope>NUCLEOTIDE SEQUENCE [LARGE SCALE GENOMIC DNA]</scope>
    <source>
        <strain evidence="3 4">DSM 25903</strain>
    </source>
</reference>
<name>A0A4R7BW61_9HYPH</name>
<protein>
    <submittedName>
        <fullName evidence="3">MucR family transcriptional regulator</fullName>
    </submittedName>
</protein>
<evidence type="ECO:0000256" key="1">
    <source>
        <dbReference type="ARBA" id="ARBA00007031"/>
    </source>
</evidence>
<dbReference type="OrthoDB" id="9809693at2"/>
<evidence type="ECO:0000313" key="4">
    <source>
        <dbReference type="Proteomes" id="UP000295122"/>
    </source>
</evidence>
<comment type="caution">
    <text evidence="3">The sequence shown here is derived from an EMBL/GenBank/DDBJ whole genome shotgun (WGS) entry which is preliminary data.</text>
</comment>
<dbReference type="InterPro" id="IPR041920">
    <property type="entry name" value="ROS/MUCR_sf"/>
</dbReference>
<feature type="region of interest" description="Disordered" evidence="2">
    <location>
        <begin position="125"/>
        <end position="163"/>
    </location>
</feature>
<dbReference type="Pfam" id="PF05443">
    <property type="entry name" value="ROS_MUCR"/>
    <property type="match status" value="1"/>
</dbReference>
<sequence length="163" mass="17593">MEANTDTSLEGLAELTSEIVSAFVANNKVAASELPEVIASVHGALRGLTEKKAPEPEKPTPIVPIKKSITADYLISLEDGRRYKSLKRHLSGRGLTPAQYREKWGLARDYPMVAPNYAKQRSELAKALGLGQQRRKSAAKPAAEAAPAPAPKRRGRPKANAEA</sequence>
<proteinExistence type="inferred from homology"/>
<evidence type="ECO:0000256" key="2">
    <source>
        <dbReference type="SAM" id="MobiDB-lite"/>
    </source>
</evidence>